<keyword evidence="4 5" id="KW-0472">Membrane</keyword>
<dbReference type="STRING" id="48936.NJ75_02480"/>
<dbReference type="InterPro" id="IPR006694">
    <property type="entry name" value="Fatty_acid_hydroxylase"/>
</dbReference>
<dbReference type="GO" id="GO:0005506">
    <property type="term" value="F:iron ion binding"/>
    <property type="evidence" value="ECO:0007669"/>
    <property type="project" value="InterPro"/>
</dbReference>
<evidence type="ECO:0000256" key="4">
    <source>
        <dbReference type="ARBA" id="ARBA00023136"/>
    </source>
</evidence>
<keyword evidence="3 5" id="KW-1133">Transmembrane helix</keyword>
<feature type="transmembrane region" description="Helical" evidence="5">
    <location>
        <begin position="37"/>
        <end position="56"/>
    </location>
</feature>
<evidence type="ECO:0000259" key="6">
    <source>
        <dbReference type="Pfam" id="PF04116"/>
    </source>
</evidence>
<keyword evidence="8" id="KW-1185">Reference proteome</keyword>
<keyword evidence="2 5" id="KW-0812">Transmembrane</keyword>
<sequence>MNIRKFAVDMLPPVTLAIVVSFWGLAPKAWVENTWTAIIMTALVTTWVLGLEMVFERHAGWRMNRQEFFTDLFYMVLNATLISKVSQLVGEAPLMAFKKAAGIETPWAAEMPFLAQVALILFVYEFGQYWMHRLMHNSTPFWLTHAPHHHITQLNAMKGAVGNPIELVLISLSIVVLFDVSQAAVLGAFGATNVISTFAHANVRSDPPKFYSFFFTTIRHHSLHHSVPYEDTRCNYGNSLILCDRIFGTYKEGEASVVGQDDRRRLSIREQWVFPFVPLFKAWQSRRANAQTGSNGVV</sequence>
<dbReference type="AlphaFoldDB" id="A0A0B8ZHU0"/>
<comment type="caution">
    <text evidence="7">The sequence shown here is derived from an EMBL/GenBank/DDBJ whole genome shotgun (WGS) entry which is preliminary data.</text>
</comment>
<dbReference type="PATRIC" id="fig|48936.3.peg.2487"/>
<dbReference type="InterPro" id="IPR050307">
    <property type="entry name" value="Sterol_Desaturase_Related"/>
</dbReference>
<evidence type="ECO:0000256" key="3">
    <source>
        <dbReference type="ARBA" id="ARBA00022989"/>
    </source>
</evidence>
<evidence type="ECO:0000256" key="1">
    <source>
        <dbReference type="ARBA" id="ARBA00004370"/>
    </source>
</evidence>
<comment type="subcellular location">
    <subcellularLocation>
        <location evidence="1">Membrane</location>
    </subcellularLocation>
</comment>
<evidence type="ECO:0000256" key="2">
    <source>
        <dbReference type="ARBA" id="ARBA00022692"/>
    </source>
</evidence>
<name>A0A0B8ZHU0_9SPHN</name>
<dbReference type="RefSeq" id="WP_039334908.1">
    <property type="nucleotide sequence ID" value="NZ_JRVC01000011.1"/>
</dbReference>
<feature type="transmembrane region" description="Helical" evidence="5">
    <location>
        <begin position="107"/>
        <end position="127"/>
    </location>
</feature>
<accession>A0A0B8ZHU0</accession>
<reference evidence="7 8" key="1">
    <citation type="submission" date="2014-10" db="EMBL/GenBank/DDBJ databases">
        <title>Draft genome sequence of Novosphingobium subterraneum DSM 12447.</title>
        <authorList>
            <person name="Gan H.M."/>
            <person name="Gan H.Y."/>
            <person name="Savka M.A."/>
        </authorList>
    </citation>
    <scope>NUCLEOTIDE SEQUENCE [LARGE SCALE GENOMIC DNA]</scope>
    <source>
        <strain evidence="7 8">DSM 12447</strain>
    </source>
</reference>
<feature type="transmembrane region" description="Helical" evidence="5">
    <location>
        <begin position="68"/>
        <end position="87"/>
    </location>
</feature>
<dbReference type="EMBL" id="JRVC01000011">
    <property type="protein sequence ID" value="KHS45874.1"/>
    <property type="molecule type" value="Genomic_DNA"/>
</dbReference>
<evidence type="ECO:0000313" key="8">
    <source>
        <dbReference type="Proteomes" id="UP000031338"/>
    </source>
</evidence>
<feature type="transmembrane region" description="Helical" evidence="5">
    <location>
        <begin position="167"/>
        <end position="189"/>
    </location>
</feature>
<dbReference type="Pfam" id="PF04116">
    <property type="entry name" value="FA_hydroxylase"/>
    <property type="match status" value="1"/>
</dbReference>
<dbReference type="PANTHER" id="PTHR11863">
    <property type="entry name" value="STEROL DESATURASE"/>
    <property type="match status" value="1"/>
</dbReference>
<proteinExistence type="predicted"/>
<dbReference type="GO" id="GO:0016491">
    <property type="term" value="F:oxidoreductase activity"/>
    <property type="evidence" value="ECO:0007669"/>
    <property type="project" value="InterPro"/>
</dbReference>
<protein>
    <submittedName>
        <fullName evidence="7">Sterol desaturase-like protein</fullName>
    </submittedName>
</protein>
<dbReference type="Proteomes" id="UP000031338">
    <property type="component" value="Unassembled WGS sequence"/>
</dbReference>
<dbReference type="GO" id="GO:0016020">
    <property type="term" value="C:membrane"/>
    <property type="evidence" value="ECO:0007669"/>
    <property type="project" value="UniProtKB-SubCell"/>
</dbReference>
<evidence type="ECO:0000256" key="5">
    <source>
        <dbReference type="SAM" id="Phobius"/>
    </source>
</evidence>
<feature type="domain" description="Fatty acid hydroxylase" evidence="6">
    <location>
        <begin position="118"/>
        <end position="249"/>
    </location>
</feature>
<gene>
    <name evidence="7" type="ORF">NJ75_02480</name>
</gene>
<dbReference type="GO" id="GO:0008610">
    <property type="term" value="P:lipid biosynthetic process"/>
    <property type="evidence" value="ECO:0007669"/>
    <property type="project" value="InterPro"/>
</dbReference>
<evidence type="ECO:0000313" key="7">
    <source>
        <dbReference type="EMBL" id="KHS45874.1"/>
    </source>
</evidence>
<feature type="transmembrane region" description="Helical" evidence="5">
    <location>
        <begin position="7"/>
        <end position="25"/>
    </location>
</feature>
<organism evidence="7 8">
    <name type="scientific">Novosphingobium subterraneum</name>
    <dbReference type="NCBI Taxonomy" id="48936"/>
    <lineage>
        <taxon>Bacteria</taxon>
        <taxon>Pseudomonadati</taxon>
        <taxon>Pseudomonadota</taxon>
        <taxon>Alphaproteobacteria</taxon>
        <taxon>Sphingomonadales</taxon>
        <taxon>Sphingomonadaceae</taxon>
        <taxon>Novosphingobium</taxon>
    </lineage>
</organism>